<protein>
    <submittedName>
        <fullName evidence="1">Phage regulatory CII family protein</fullName>
    </submittedName>
</protein>
<organism evidence="1 2">
    <name type="scientific">Thiorhodococcus fuscus</name>
    <dbReference type="NCBI Taxonomy" id="527200"/>
    <lineage>
        <taxon>Bacteria</taxon>
        <taxon>Pseudomonadati</taxon>
        <taxon>Pseudomonadota</taxon>
        <taxon>Gammaproteobacteria</taxon>
        <taxon>Chromatiales</taxon>
        <taxon>Chromatiaceae</taxon>
        <taxon>Thiorhodococcus</taxon>
    </lineage>
</organism>
<keyword evidence="2" id="KW-1185">Reference proteome</keyword>
<dbReference type="Proteomes" id="UP001597337">
    <property type="component" value="Unassembled WGS sequence"/>
</dbReference>
<proteinExistence type="predicted"/>
<comment type="caution">
    <text evidence="1">The sequence shown here is derived from an EMBL/GenBank/DDBJ whole genome shotgun (WGS) entry which is preliminary data.</text>
</comment>
<dbReference type="EMBL" id="JBHUHX010000018">
    <property type="protein sequence ID" value="MFD2112042.1"/>
    <property type="molecule type" value="Genomic_DNA"/>
</dbReference>
<dbReference type="Pfam" id="PF06892">
    <property type="entry name" value="Phage_CP76"/>
    <property type="match status" value="1"/>
</dbReference>
<accession>A0ABW4Y783</accession>
<reference evidence="2" key="1">
    <citation type="journal article" date="2019" name="Int. J. Syst. Evol. Microbiol.">
        <title>The Global Catalogue of Microorganisms (GCM) 10K type strain sequencing project: providing services to taxonomists for standard genome sequencing and annotation.</title>
        <authorList>
            <consortium name="The Broad Institute Genomics Platform"/>
            <consortium name="The Broad Institute Genome Sequencing Center for Infectious Disease"/>
            <person name="Wu L."/>
            <person name="Ma J."/>
        </authorList>
    </citation>
    <scope>NUCLEOTIDE SEQUENCE [LARGE SCALE GENOMIC DNA]</scope>
    <source>
        <strain evidence="2">KACC 12597</strain>
    </source>
</reference>
<name>A0ABW4Y783_9GAMM</name>
<dbReference type="InterPro" id="IPR009679">
    <property type="entry name" value="Phage_186_CII-like"/>
</dbReference>
<gene>
    <name evidence="1" type="ORF">ACFSJC_09345</name>
</gene>
<dbReference type="RefSeq" id="WP_386025987.1">
    <property type="nucleotide sequence ID" value="NZ_JBHUHX010000018.1"/>
</dbReference>
<evidence type="ECO:0000313" key="1">
    <source>
        <dbReference type="EMBL" id="MFD2112042.1"/>
    </source>
</evidence>
<sequence length="164" mass="18219">MSEHLNRAIYDTAHDFPGGVPALAKRMSTHTGTLFNKVSPTHEGHRLNIYEALAIQLITGDLRILHALAAELGQGCVTLGDFSDCSDNALLDLILRVGQARGETDAEIRRALADGRVERREYESIRCRVQEDIRANLEMLTRLDALAKADEEAQERKRLRAVSA</sequence>
<evidence type="ECO:0000313" key="2">
    <source>
        <dbReference type="Proteomes" id="UP001597337"/>
    </source>
</evidence>